<keyword evidence="6 7" id="KW-0460">Magnesium</keyword>
<dbReference type="SUPFAM" id="SSF56784">
    <property type="entry name" value="HAD-like"/>
    <property type="match status" value="1"/>
</dbReference>
<dbReference type="Pfam" id="PF08282">
    <property type="entry name" value="Hydrolase_3"/>
    <property type="match status" value="1"/>
</dbReference>
<dbReference type="CDD" id="cd01630">
    <property type="entry name" value="HAD_KDO-like"/>
    <property type="match status" value="1"/>
</dbReference>
<evidence type="ECO:0000256" key="6">
    <source>
        <dbReference type="ARBA" id="ARBA00022842"/>
    </source>
</evidence>
<evidence type="ECO:0000313" key="9">
    <source>
        <dbReference type="Proteomes" id="UP000824755"/>
    </source>
</evidence>
<keyword evidence="7" id="KW-0448">Lipopolysaccharide biosynthesis</keyword>
<keyword evidence="9" id="KW-1185">Reference proteome</keyword>
<dbReference type="NCBIfam" id="TIGR01662">
    <property type="entry name" value="HAD-SF-IIIA"/>
    <property type="match status" value="1"/>
</dbReference>
<evidence type="ECO:0000256" key="7">
    <source>
        <dbReference type="PIRNR" id="PIRNR006118"/>
    </source>
</evidence>
<comment type="cofactor">
    <cofactor evidence="1 7">
        <name>Mg(2+)</name>
        <dbReference type="ChEBI" id="CHEBI:18420"/>
    </cofactor>
</comment>
<dbReference type="InterPro" id="IPR023214">
    <property type="entry name" value="HAD_sf"/>
</dbReference>
<dbReference type="GO" id="GO:0016787">
    <property type="term" value="F:hydrolase activity"/>
    <property type="evidence" value="ECO:0007669"/>
    <property type="project" value="UniProtKB-KW"/>
</dbReference>
<dbReference type="EMBL" id="CP080544">
    <property type="protein sequence ID" value="QYR52607.1"/>
    <property type="molecule type" value="Genomic_DNA"/>
</dbReference>
<dbReference type="NCBIfam" id="TIGR01670">
    <property type="entry name" value="KdsC-phosphatas"/>
    <property type="match status" value="1"/>
</dbReference>
<reference evidence="8 9" key="1">
    <citation type="submission" date="2021-08" db="EMBL/GenBank/DDBJ databases">
        <title>Lysobacter sp. strain CJ11 Genome sequencing and assembly.</title>
        <authorList>
            <person name="Kim I."/>
        </authorList>
    </citation>
    <scope>NUCLEOTIDE SEQUENCE [LARGE SCALE GENOMIC DNA]</scope>
    <source>
        <strain evidence="8 9">CJ11</strain>
    </source>
</reference>
<dbReference type="InterPro" id="IPR010023">
    <property type="entry name" value="KdsC_fam"/>
</dbReference>
<sequence>MPSIPHSPDLQSRAEAVRLVAFDIDGTLTDGRLVFDSEGRELKAFHSQDGMGIALLVRHGFEVAFVTARESRIVEARGRELKVQHVFTGEKNKAGCIRALAASLGLTLEQVAFMGDDLPDLEVMRLVGLAAIPADAHACVKPIAHFAAQKAGGRGGARELCDVLLAAHGFADAIYNAGDAQ</sequence>
<protein>
    <recommendedName>
        <fullName evidence="7">3-deoxy-D-manno-octulosonate 8-phosphate phosphatase KdsC</fullName>
        <ecNumber evidence="7">3.1.3.45</ecNumber>
    </recommendedName>
    <alternativeName>
        <fullName evidence="7">KDO 8-P phosphatase</fullName>
    </alternativeName>
</protein>
<comment type="subunit">
    <text evidence="3 7">Homotetramer.</text>
</comment>
<comment type="catalytic activity">
    <reaction evidence="7">
        <text>3-deoxy-alpha-D-manno-2-octulosonate-8-phosphate + H2O = 3-deoxy-alpha-D-manno-oct-2-ulosonate + phosphate</text>
        <dbReference type="Rhea" id="RHEA:11500"/>
        <dbReference type="ChEBI" id="CHEBI:15377"/>
        <dbReference type="ChEBI" id="CHEBI:43474"/>
        <dbReference type="ChEBI" id="CHEBI:85985"/>
        <dbReference type="ChEBI" id="CHEBI:85986"/>
        <dbReference type="EC" id="3.1.3.45"/>
    </reaction>
</comment>
<evidence type="ECO:0000256" key="2">
    <source>
        <dbReference type="ARBA" id="ARBA00005893"/>
    </source>
</evidence>
<name>A0ABX8WNA2_9GAMM</name>
<organism evidence="8 9">
    <name type="scientific">Lysobacter soyae</name>
    <dbReference type="NCBI Taxonomy" id="2764185"/>
    <lineage>
        <taxon>Bacteria</taxon>
        <taxon>Pseudomonadati</taxon>
        <taxon>Pseudomonadota</taxon>
        <taxon>Gammaproteobacteria</taxon>
        <taxon>Lysobacterales</taxon>
        <taxon>Lysobacteraceae</taxon>
        <taxon>Lysobacter</taxon>
    </lineage>
</organism>
<dbReference type="InterPro" id="IPR006549">
    <property type="entry name" value="HAD-SF_hydro_IIIA"/>
</dbReference>
<dbReference type="SFLD" id="SFLDG01136">
    <property type="entry name" value="C1.6:_Phosphoserine_Phosphatas"/>
    <property type="match status" value="1"/>
</dbReference>
<accession>A0ABX8WNA2</accession>
<keyword evidence="5 7" id="KW-0378">Hydrolase</keyword>
<dbReference type="SFLD" id="SFLDG01138">
    <property type="entry name" value="C1.6.2:_Deoxy-d-mannose-octulo"/>
    <property type="match status" value="1"/>
</dbReference>
<proteinExistence type="inferred from homology"/>
<evidence type="ECO:0000256" key="3">
    <source>
        <dbReference type="ARBA" id="ARBA00011881"/>
    </source>
</evidence>
<dbReference type="Gene3D" id="3.40.50.1000">
    <property type="entry name" value="HAD superfamily/HAD-like"/>
    <property type="match status" value="1"/>
</dbReference>
<dbReference type="RefSeq" id="WP_220379392.1">
    <property type="nucleotide sequence ID" value="NZ_CP080544.1"/>
</dbReference>
<dbReference type="EC" id="3.1.3.45" evidence="7"/>
<evidence type="ECO:0000256" key="5">
    <source>
        <dbReference type="ARBA" id="ARBA00022801"/>
    </source>
</evidence>
<dbReference type="InterPro" id="IPR050793">
    <property type="entry name" value="CMP-NeuNAc_synthase"/>
</dbReference>
<evidence type="ECO:0000256" key="4">
    <source>
        <dbReference type="ARBA" id="ARBA00022723"/>
    </source>
</evidence>
<dbReference type="InterPro" id="IPR036412">
    <property type="entry name" value="HAD-like_sf"/>
</dbReference>
<dbReference type="PANTHER" id="PTHR21485:SF3">
    <property type="entry name" value="N-ACYLNEURAMINATE CYTIDYLYLTRANSFERASE"/>
    <property type="match status" value="1"/>
</dbReference>
<dbReference type="PANTHER" id="PTHR21485">
    <property type="entry name" value="HAD SUPERFAMILY MEMBERS CMAS AND KDSC"/>
    <property type="match status" value="1"/>
</dbReference>
<dbReference type="SFLD" id="SFLDS00003">
    <property type="entry name" value="Haloacid_Dehalogenase"/>
    <property type="match status" value="1"/>
</dbReference>
<gene>
    <name evidence="8" type="ORF">H8L67_08435</name>
</gene>
<evidence type="ECO:0000256" key="1">
    <source>
        <dbReference type="ARBA" id="ARBA00001946"/>
    </source>
</evidence>
<keyword evidence="4 7" id="KW-0479">Metal-binding</keyword>
<comment type="function">
    <text evidence="7">Catalyzes the hydrolysis of 3-deoxy-D-manno-octulosonate 8-phosphate (KDO 8-P) to 3-deoxy-D-manno-octulosonate (KDO) and inorganic phosphate.</text>
</comment>
<dbReference type="Proteomes" id="UP000824755">
    <property type="component" value="Chromosome"/>
</dbReference>
<evidence type="ECO:0000313" key="8">
    <source>
        <dbReference type="EMBL" id="QYR52607.1"/>
    </source>
</evidence>
<comment type="similarity">
    <text evidence="2 7">Belongs to the KdsC family.</text>
</comment>
<dbReference type="PIRSF" id="PIRSF006118">
    <property type="entry name" value="KDO8-P_Ptase"/>
    <property type="match status" value="1"/>
</dbReference>